<dbReference type="EMBL" id="JACANB010000012">
    <property type="protein sequence ID" value="MDM1697243.1"/>
    <property type="molecule type" value="Genomic_DNA"/>
</dbReference>
<reference evidence="12" key="1">
    <citation type="submission" date="2020-06" db="EMBL/GenBank/DDBJ databases">
        <authorList>
            <person name="Dong N."/>
        </authorList>
    </citation>
    <scope>NUCLEOTIDE SEQUENCE</scope>
    <source>
        <strain evidence="12">DF46-2-2</strain>
    </source>
</reference>
<feature type="binding site" evidence="11">
    <location>
        <begin position="191"/>
        <end position="195"/>
    </location>
    <ligand>
        <name>NAD(+)</name>
        <dbReference type="ChEBI" id="CHEBI:57540"/>
    </ligand>
</feature>
<dbReference type="Gene3D" id="1.10.8.400">
    <property type="entry name" value="Enoyl acyl carrier protein reductase"/>
    <property type="match status" value="1"/>
</dbReference>
<feature type="binding site" evidence="11">
    <location>
        <position position="162"/>
    </location>
    <ligand>
        <name>NAD(+)</name>
        <dbReference type="ChEBI" id="CHEBI:57540"/>
    </ligand>
</feature>
<feature type="binding site" evidence="10">
    <location>
        <position position="95"/>
    </location>
    <ligand>
        <name>substrate</name>
    </ligand>
</feature>
<comment type="catalytic activity">
    <reaction evidence="8">
        <text>a 2,3-saturated acyl-[ACP] + NAD(+) = a (2E)-enoyl-[ACP] + NADH + H(+)</text>
        <dbReference type="Rhea" id="RHEA:10240"/>
        <dbReference type="Rhea" id="RHEA-COMP:9925"/>
        <dbReference type="Rhea" id="RHEA-COMP:9926"/>
        <dbReference type="ChEBI" id="CHEBI:15378"/>
        <dbReference type="ChEBI" id="CHEBI:57540"/>
        <dbReference type="ChEBI" id="CHEBI:57945"/>
        <dbReference type="ChEBI" id="CHEBI:78784"/>
        <dbReference type="ChEBI" id="CHEBI:78785"/>
        <dbReference type="EC" id="1.3.1.9"/>
    </reaction>
</comment>
<gene>
    <name evidence="12" type="primary">fabI</name>
    <name evidence="12" type="ORF">HX099_11325</name>
</gene>
<keyword evidence="5 8" id="KW-0560">Oxidoreductase</keyword>
<dbReference type="NCBIfam" id="NF005717">
    <property type="entry name" value="PRK07533.1"/>
    <property type="match status" value="1"/>
</dbReference>
<evidence type="ECO:0000313" key="13">
    <source>
        <dbReference type="Proteomes" id="UP001173465"/>
    </source>
</evidence>
<reference evidence="12" key="2">
    <citation type="journal article" date="2022" name="Sci. Total Environ.">
        <title>Prevalence, transmission, and molecular epidemiology of tet(X)-positive bacteria among humans, animals, and environmental niches in China: An epidemiological, and genomic-based study.</title>
        <authorList>
            <person name="Dong N."/>
            <person name="Zeng Y."/>
            <person name="Cai C."/>
            <person name="Sun C."/>
            <person name="Lu J."/>
            <person name="Liu C."/>
            <person name="Zhou H."/>
            <person name="Sun Q."/>
            <person name="Shu L."/>
            <person name="Wang H."/>
            <person name="Wang Y."/>
            <person name="Wang S."/>
            <person name="Wu C."/>
            <person name="Chan E.W."/>
            <person name="Chen G."/>
            <person name="Shen Z."/>
            <person name="Chen S."/>
            <person name="Zhang R."/>
        </authorList>
    </citation>
    <scope>NUCLEOTIDE SEQUENCE</scope>
    <source>
        <strain evidence="12">DF46-2-2</strain>
    </source>
</reference>
<dbReference type="RefSeq" id="WP_286594497.1">
    <property type="nucleotide sequence ID" value="NZ_JACANB010000012.1"/>
</dbReference>
<keyword evidence="3 8" id="KW-0444">Lipid biosynthesis</keyword>
<comment type="pathway">
    <text evidence="1">Lipid metabolism; fatty acid biosynthesis.</text>
</comment>
<evidence type="ECO:0000256" key="7">
    <source>
        <dbReference type="ARBA" id="ARBA00023160"/>
    </source>
</evidence>
<dbReference type="InterPro" id="IPR036291">
    <property type="entry name" value="NAD(P)-bd_dom_sf"/>
</dbReference>
<feature type="binding site" evidence="11">
    <location>
        <begin position="19"/>
        <end position="20"/>
    </location>
    <ligand>
        <name>NAD(+)</name>
        <dbReference type="ChEBI" id="CHEBI:57540"/>
    </ligand>
</feature>
<evidence type="ECO:0000256" key="8">
    <source>
        <dbReference type="PIRNR" id="PIRNR000094"/>
    </source>
</evidence>
<evidence type="ECO:0000256" key="1">
    <source>
        <dbReference type="ARBA" id="ARBA00005194"/>
    </source>
</evidence>
<evidence type="ECO:0000313" key="12">
    <source>
        <dbReference type="EMBL" id="MDM1697243.1"/>
    </source>
</evidence>
<evidence type="ECO:0000256" key="10">
    <source>
        <dbReference type="PIRSR" id="PIRSR000094-2"/>
    </source>
</evidence>
<dbReference type="SUPFAM" id="SSF51735">
    <property type="entry name" value="NAD(P)-binding Rossmann-fold domains"/>
    <property type="match status" value="1"/>
</dbReference>
<feature type="binding site" evidence="11">
    <location>
        <position position="40"/>
    </location>
    <ligand>
        <name>NAD(+)</name>
        <dbReference type="ChEBI" id="CHEBI:57540"/>
    </ligand>
</feature>
<dbReference type="AlphaFoldDB" id="A0AAW7DW56"/>
<keyword evidence="7 8" id="KW-0275">Fatty acid biosynthesis</keyword>
<dbReference type="Gene3D" id="3.40.50.720">
    <property type="entry name" value="NAD(P)-binding Rossmann-like Domain"/>
    <property type="match status" value="1"/>
</dbReference>
<protein>
    <recommendedName>
        <fullName evidence="8">Enoyl-[acyl-carrier-protein] reductase [NADH]</fullName>
        <ecNumber evidence="8">1.3.1.9</ecNumber>
    </recommendedName>
</protein>
<keyword evidence="4" id="KW-0276">Fatty acid metabolism</keyword>
<evidence type="ECO:0000256" key="3">
    <source>
        <dbReference type="ARBA" id="ARBA00022516"/>
    </source>
</evidence>
<sequence length="254" mass="27297">MKRLIGKKGLIVGIANNNSIAWACAKALHAEGAELAATWQVERSRPYVEPLLQQLQMPIQMPLDVTDEAQVDALFAAISERWGKLDFLIHSIAFAPQQDLHGRVVDCSREGFLQAMDISCHSLIRLAQRAEPLMTQGGSIITMSYLGGQSVVPSYGMMGPVKAALECTARYLAAELGAKGIRVNTISPGVIPTRAASGLVDLQGLLADSQQRMPIQRPLIIDDVGPLCAFLASDDARAITGTVQYVDGGCHVFS</sequence>
<dbReference type="GO" id="GO:0004318">
    <property type="term" value="F:enoyl-[acyl-carrier-protein] reductase (NADH) activity"/>
    <property type="evidence" value="ECO:0007669"/>
    <property type="project" value="UniProtKB-EC"/>
</dbReference>
<dbReference type="PANTHER" id="PTHR43159:SF2">
    <property type="entry name" value="ENOYL-[ACYL-CARRIER-PROTEIN] REDUCTASE [NADH], CHLOROPLASTIC"/>
    <property type="match status" value="1"/>
</dbReference>
<comment type="caution">
    <text evidence="12">The sequence shown here is derived from an EMBL/GenBank/DDBJ whole genome shotgun (WGS) entry which is preliminary data.</text>
</comment>
<dbReference type="EC" id="1.3.1.9" evidence="8"/>
<evidence type="ECO:0000256" key="9">
    <source>
        <dbReference type="PIRSR" id="PIRSR000094-1"/>
    </source>
</evidence>
<organism evidence="12 13">
    <name type="scientific">Thiopseudomonas alkaliphila</name>
    <dbReference type="NCBI Taxonomy" id="1697053"/>
    <lineage>
        <taxon>Bacteria</taxon>
        <taxon>Pseudomonadati</taxon>
        <taxon>Pseudomonadota</taxon>
        <taxon>Gammaproteobacteria</taxon>
        <taxon>Pseudomonadales</taxon>
        <taxon>Pseudomonadaceae</taxon>
        <taxon>Thiopseudomonas</taxon>
    </lineage>
</organism>
<evidence type="ECO:0000256" key="5">
    <source>
        <dbReference type="ARBA" id="ARBA00023002"/>
    </source>
</evidence>
<name>A0AAW7DW56_9GAMM</name>
<evidence type="ECO:0000256" key="6">
    <source>
        <dbReference type="ARBA" id="ARBA00023098"/>
    </source>
</evidence>
<proteinExistence type="inferred from homology"/>
<evidence type="ECO:0000256" key="11">
    <source>
        <dbReference type="PIRSR" id="PIRSR000094-3"/>
    </source>
</evidence>
<feature type="binding site" evidence="11">
    <location>
        <begin position="64"/>
        <end position="65"/>
    </location>
    <ligand>
        <name>NAD(+)</name>
        <dbReference type="ChEBI" id="CHEBI:57540"/>
    </ligand>
</feature>
<dbReference type="InterPro" id="IPR014358">
    <property type="entry name" value="Enoyl-ACP_Rdtase_NADH"/>
</dbReference>
<dbReference type="CDD" id="cd05372">
    <property type="entry name" value="ENR_SDR"/>
    <property type="match status" value="1"/>
</dbReference>
<accession>A0AAW7DW56</accession>
<feature type="binding site" evidence="11">
    <location>
        <position position="13"/>
    </location>
    <ligand>
        <name>NAD(+)</name>
        <dbReference type="ChEBI" id="CHEBI:57540"/>
    </ligand>
</feature>
<dbReference type="InterPro" id="IPR002347">
    <property type="entry name" value="SDR_fam"/>
</dbReference>
<evidence type="ECO:0000256" key="4">
    <source>
        <dbReference type="ARBA" id="ARBA00022832"/>
    </source>
</evidence>
<dbReference type="Proteomes" id="UP001173465">
    <property type="component" value="Unassembled WGS sequence"/>
</dbReference>
<dbReference type="GO" id="GO:0006633">
    <property type="term" value="P:fatty acid biosynthetic process"/>
    <property type="evidence" value="ECO:0007669"/>
    <property type="project" value="UniProtKB-KW"/>
</dbReference>
<comment type="similarity">
    <text evidence="2 8">Belongs to the short-chain dehydrogenases/reductases (SDR) family. FabI subfamily.</text>
</comment>
<dbReference type="PANTHER" id="PTHR43159">
    <property type="entry name" value="ENOYL-[ACYL-CARRIER-PROTEIN] REDUCTASE"/>
    <property type="match status" value="1"/>
</dbReference>
<keyword evidence="8 11" id="KW-0520">NAD</keyword>
<keyword evidence="6" id="KW-0443">Lipid metabolism</keyword>
<dbReference type="PIRSF" id="PIRSF000094">
    <property type="entry name" value="Enoyl-ACP_rdct"/>
    <property type="match status" value="1"/>
</dbReference>
<feature type="binding site" evidence="11">
    <location>
        <position position="92"/>
    </location>
    <ligand>
        <name>NAD(+)</name>
        <dbReference type="ChEBI" id="CHEBI:57540"/>
    </ligand>
</feature>
<feature type="active site" description="Proton acceptor" evidence="9">
    <location>
        <position position="155"/>
    </location>
</feature>
<feature type="active site" description="Proton acceptor" evidence="9">
    <location>
        <position position="145"/>
    </location>
</feature>
<evidence type="ECO:0000256" key="2">
    <source>
        <dbReference type="ARBA" id="ARBA00009233"/>
    </source>
</evidence>
<dbReference type="Pfam" id="PF13561">
    <property type="entry name" value="adh_short_C2"/>
    <property type="match status" value="1"/>
</dbReference>
<dbReference type="PRINTS" id="PR00081">
    <property type="entry name" value="GDHRDH"/>
</dbReference>